<dbReference type="PANTHER" id="PTHR36489">
    <property type="entry name" value="PROTEIN-COUPLED RECEPTOR GPR1, PUTATIVE-RELATED"/>
    <property type="match status" value="1"/>
</dbReference>
<reference evidence="4 5" key="1">
    <citation type="journal article" date="2014" name="Mol. Plant">
        <title>Chromosome Scale Genome Assembly and Transcriptome Profiling of Nannochloropsis gaditana in Nitrogen Depletion.</title>
        <authorList>
            <person name="Corteggiani Carpinelli E."/>
            <person name="Telatin A."/>
            <person name="Vitulo N."/>
            <person name="Forcato C."/>
            <person name="D'Angelo M."/>
            <person name="Schiavon R."/>
            <person name="Vezzi A."/>
            <person name="Giacometti G.M."/>
            <person name="Morosinotto T."/>
            <person name="Valle G."/>
        </authorList>
    </citation>
    <scope>NUCLEOTIDE SEQUENCE [LARGE SCALE GENOMIC DNA]</scope>
    <source>
        <strain evidence="4 5">B-31</strain>
    </source>
</reference>
<keyword evidence="5" id="KW-1185">Reference proteome</keyword>
<comment type="caution">
    <text evidence="4">The sequence shown here is derived from an EMBL/GenBank/DDBJ whole genome shotgun (WGS) entry which is preliminary data.</text>
</comment>
<feature type="compositionally biased region" description="Low complexity" evidence="1">
    <location>
        <begin position="422"/>
        <end position="438"/>
    </location>
</feature>
<evidence type="ECO:0000259" key="3">
    <source>
        <dbReference type="Pfam" id="PF14623"/>
    </source>
</evidence>
<protein>
    <recommendedName>
        <fullName evidence="3">Vint domain-containing protein</fullName>
    </recommendedName>
</protein>
<dbReference type="OrthoDB" id="299997at2759"/>
<evidence type="ECO:0000313" key="4">
    <source>
        <dbReference type="EMBL" id="EWM25605.1"/>
    </source>
</evidence>
<organism evidence="4 5">
    <name type="scientific">Nannochloropsis gaditana</name>
    <dbReference type="NCBI Taxonomy" id="72520"/>
    <lineage>
        <taxon>Eukaryota</taxon>
        <taxon>Sar</taxon>
        <taxon>Stramenopiles</taxon>
        <taxon>Ochrophyta</taxon>
        <taxon>Eustigmatophyceae</taxon>
        <taxon>Eustigmatales</taxon>
        <taxon>Monodopsidaceae</taxon>
        <taxon>Nannochloropsis</taxon>
    </lineage>
</organism>
<feature type="compositionally biased region" description="Low complexity" evidence="1">
    <location>
        <begin position="364"/>
        <end position="390"/>
    </location>
</feature>
<sequence>MRVTVALASLILFGAGWALTSVVAQGCSGLILTGKIHPSSKRQILAGQGQAKIAIKVRSKQTVEDLNVKVALPAGLSVKRTASPRRAGSPVIVSNIDGTTAIYWTKFNLTHKHLFRVKVGVENCASEALAVRVLAYVLNATDSATECSQSLANPLNLRIRYPASQKYGLGKKKQKMPMTCAPTPAPTTNPSAPFVPFGVGQRCLEASRLAPFEDRRLKGQEDTIKISEDSKVDDKIHRPLGLVAIQTPFDCYTYCSLNGGESAPFFFNWNTATTQCFCCGGQCTLILDPEFDTFQVLIPATAAPTVAPSLGPAPVPTSSPTATPSQGPSIGPTTLPSALPTVLPTISPTFNPTAAPSEAPTDNPTASPTLSPTAAPTLSPTASPTAVPTASPTPSPTAAPTLSPTASPTTAPTASPTPSPTAAPTLSPTASPTTAPTASPTPSPTAAPTLSPTASPTAAPSASPTPSPTAAPSMAPTIICYNGEARVVMADGQYKPVIALHKGDLVSVDPLRPHVHAKVLSLVEAPIEEGRGSPMCELAPGFFLSNLHPIRMNGTRWIRPEWEFHCSTRKYFSSLFNIILEEGVHHTVNIEGFAVATWVKYPVGVPMIDRPYKLEMYRLVEASPNFSAGLVKIDTKEMLKLKMAWLEANPMAMAMERFYTTSPVGSSHTEL</sequence>
<dbReference type="InterPro" id="IPR039510">
    <property type="entry name" value="Vint_dom"/>
</dbReference>
<evidence type="ECO:0000256" key="2">
    <source>
        <dbReference type="SAM" id="SignalP"/>
    </source>
</evidence>
<dbReference type="Pfam" id="PF14623">
    <property type="entry name" value="Vint"/>
    <property type="match status" value="1"/>
</dbReference>
<keyword evidence="2" id="KW-0732">Signal</keyword>
<dbReference type="PROSITE" id="PS51257">
    <property type="entry name" value="PROKAR_LIPOPROTEIN"/>
    <property type="match status" value="1"/>
</dbReference>
<feature type="compositionally biased region" description="Low complexity" evidence="1">
    <location>
        <begin position="446"/>
        <end position="462"/>
    </location>
</feature>
<feature type="compositionally biased region" description="Low complexity" evidence="1">
    <location>
        <begin position="318"/>
        <end position="329"/>
    </location>
</feature>
<dbReference type="Proteomes" id="UP000019335">
    <property type="component" value="Chromosome 11"/>
</dbReference>
<evidence type="ECO:0000313" key="5">
    <source>
        <dbReference type="Proteomes" id="UP000019335"/>
    </source>
</evidence>
<dbReference type="EMBL" id="AZIL01000883">
    <property type="protein sequence ID" value="EWM25605.1"/>
    <property type="molecule type" value="Genomic_DNA"/>
</dbReference>
<proteinExistence type="predicted"/>
<accession>W7TF32</accession>
<gene>
    <name evidence="4" type="ORF">Naga_100543g1</name>
</gene>
<name>W7TF32_9STRA</name>
<feature type="compositionally biased region" description="Polar residues" evidence="1">
    <location>
        <begin position="344"/>
        <end position="354"/>
    </location>
</feature>
<dbReference type="PANTHER" id="PTHR36489:SF2">
    <property type="entry name" value="APPLE DOMAIN-CONTAINING PROTEIN"/>
    <property type="match status" value="1"/>
</dbReference>
<dbReference type="AlphaFoldDB" id="W7TF32"/>
<feature type="signal peptide" evidence="2">
    <location>
        <begin position="1"/>
        <end position="18"/>
    </location>
</feature>
<feature type="compositionally biased region" description="Low complexity" evidence="1">
    <location>
        <begin position="398"/>
        <end position="414"/>
    </location>
</feature>
<evidence type="ECO:0000256" key="1">
    <source>
        <dbReference type="SAM" id="MobiDB-lite"/>
    </source>
</evidence>
<feature type="domain" description="Vint" evidence="3">
    <location>
        <begin position="480"/>
        <end position="597"/>
    </location>
</feature>
<feature type="chain" id="PRO_5004904191" description="Vint domain-containing protein" evidence="2">
    <location>
        <begin position="19"/>
        <end position="671"/>
    </location>
</feature>
<feature type="region of interest" description="Disordered" evidence="1">
    <location>
        <begin position="309"/>
        <end position="472"/>
    </location>
</feature>